<gene>
    <name evidence="5" type="ORF">ACFQ0F_09425</name>
</gene>
<dbReference type="InterPro" id="IPR029052">
    <property type="entry name" value="Metallo-depent_PP-like"/>
</dbReference>
<dbReference type="InterPro" id="IPR038607">
    <property type="entry name" value="PhoD-like_sf"/>
</dbReference>
<feature type="chain" id="PRO_5045772129" evidence="2">
    <location>
        <begin position="25"/>
        <end position="613"/>
    </location>
</feature>
<dbReference type="Gene3D" id="3.60.21.70">
    <property type="entry name" value="PhoD-like phosphatase"/>
    <property type="match status" value="1"/>
</dbReference>
<keyword evidence="2" id="KW-0732">Signal</keyword>
<evidence type="ECO:0000259" key="3">
    <source>
        <dbReference type="Pfam" id="PF09423"/>
    </source>
</evidence>
<accession>A0ABW3HIM3</accession>
<dbReference type="PANTHER" id="PTHR43606">
    <property type="entry name" value="PHOSPHATASE, PUTATIVE (AFU_ORTHOLOGUE AFUA_6G08710)-RELATED"/>
    <property type="match status" value="1"/>
</dbReference>
<dbReference type="CDD" id="cd07389">
    <property type="entry name" value="MPP_PhoD"/>
    <property type="match status" value="1"/>
</dbReference>
<dbReference type="RefSeq" id="WP_379071457.1">
    <property type="nucleotide sequence ID" value="NZ_JBHTIT010000001.1"/>
</dbReference>
<dbReference type="InterPro" id="IPR032093">
    <property type="entry name" value="PhoD_N"/>
</dbReference>
<dbReference type="SUPFAM" id="SSF56300">
    <property type="entry name" value="Metallo-dependent phosphatases"/>
    <property type="match status" value="1"/>
</dbReference>
<dbReference type="PROSITE" id="PS51257">
    <property type="entry name" value="PROKAR_LIPOPROTEIN"/>
    <property type="match status" value="1"/>
</dbReference>
<feature type="region of interest" description="Disordered" evidence="1">
    <location>
        <begin position="588"/>
        <end position="613"/>
    </location>
</feature>
<dbReference type="Proteomes" id="UP001597044">
    <property type="component" value="Unassembled WGS sequence"/>
</dbReference>
<dbReference type="Gene3D" id="2.60.40.380">
    <property type="entry name" value="Purple acid phosphatase-like, N-terminal"/>
    <property type="match status" value="1"/>
</dbReference>
<organism evidence="5 6">
    <name type="scientific">Paraperlucidibaca wandonensis</name>
    <dbReference type="NCBI Taxonomy" id="1268273"/>
    <lineage>
        <taxon>Bacteria</taxon>
        <taxon>Pseudomonadati</taxon>
        <taxon>Pseudomonadota</taxon>
        <taxon>Gammaproteobacteria</taxon>
        <taxon>Moraxellales</taxon>
        <taxon>Moraxellaceae</taxon>
        <taxon>Paraperlucidibaca</taxon>
    </lineage>
</organism>
<evidence type="ECO:0000313" key="6">
    <source>
        <dbReference type="Proteomes" id="UP001597044"/>
    </source>
</evidence>
<dbReference type="Pfam" id="PF16655">
    <property type="entry name" value="PhoD_N"/>
    <property type="match status" value="1"/>
</dbReference>
<dbReference type="PANTHER" id="PTHR43606:SF2">
    <property type="entry name" value="ALKALINE PHOSPHATASE FAMILY PROTEIN (AFU_ORTHOLOGUE AFUA_5G03860)"/>
    <property type="match status" value="1"/>
</dbReference>
<name>A0ABW3HIM3_9GAMM</name>
<evidence type="ECO:0000256" key="2">
    <source>
        <dbReference type="SAM" id="SignalP"/>
    </source>
</evidence>
<evidence type="ECO:0000313" key="5">
    <source>
        <dbReference type="EMBL" id="MFD0950603.1"/>
    </source>
</evidence>
<protein>
    <submittedName>
        <fullName evidence="5">Alkaline phosphatase D family protein</fullName>
    </submittedName>
</protein>
<feature type="signal peptide" evidence="2">
    <location>
        <begin position="1"/>
        <end position="24"/>
    </location>
</feature>
<dbReference type="InterPro" id="IPR018946">
    <property type="entry name" value="PhoD-like_MPP"/>
</dbReference>
<reference evidence="6" key="1">
    <citation type="journal article" date="2019" name="Int. J. Syst. Evol. Microbiol.">
        <title>The Global Catalogue of Microorganisms (GCM) 10K type strain sequencing project: providing services to taxonomists for standard genome sequencing and annotation.</title>
        <authorList>
            <consortium name="The Broad Institute Genomics Platform"/>
            <consortium name="The Broad Institute Genome Sequencing Center for Infectious Disease"/>
            <person name="Wu L."/>
            <person name="Ma J."/>
        </authorList>
    </citation>
    <scope>NUCLEOTIDE SEQUENCE [LARGE SCALE GENOMIC DNA]</scope>
    <source>
        <strain evidence="6">CCUG 63419</strain>
    </source>
</reference>
<sequence>MRRRQFIGRSVAVGVSLSSLVACGGGSSGIGTAKTTAEYLSSVETDTLLMPERAFEHGVASGDPTADSLIVWTAITPSSDAVEWVPVTLAYIISAKRLADADVAEAFADEMRVQRLGTFLAHRARDFTVKVDLGNAAAYADAVFTEGQLHRLPAGQFIYYRFYAGSQASRIGRGRTMPLAPVSQARFAVTSCANLPAGFFSVYELINKQDDLDFVVHLGDYLYEYGEGEYGDGSALTRNGISRTPEPATEMLTQKDYVLRHAQYKRDPELQKLHASFAMIPVWDDHEIANDSYRSGAENHTEGSEGVYEERKGHAIRAYFNWMPLREQFDRLPESLRPDPREVIYRRLRVGDLLDIIMLDTRIIGRDKQAAIPAVDPSRFDANRSLLGDNQRQWLQLQLLEAKNQGARWTFLGQQIMFGQLNLVELPQIQLLGQKVLGNLIAVNLDQWDGYVAERDRLRNFIRAIGMENLVVLTGDIHTSWAMELYENPALLIGGGFEKPFGVELVAPSVTSPGFPEGVAEVVSVALPLANPHIKYTELKSKGFIMVDVTPERMVAEWRYAKSITDEALIGEENTAKRRQFQVLSGTNRLISSNTGPRPVAGTQHLPSQVEAI</sequence>
<dbReference type="Pfam" id="PF09423">
    <property type="entry name" value="PhoD"/>
    <property type="match status" value="1"/>
</dbReference>
<proteinExistence type="predicted"/>
<keyword evidence="6" id="KW-1185">Reference proteome</keyword>
<comment type="caution">
    <text evidence="5">The sequence shown here is derived from an EMBL/GenBank/DDBJ whole genome shotgun (WGS) entry which is preliminary data.</text>
</comment>
<evidence type="ECO:0000256" key="1">
    <source>
        <dbReference type="SAM" id="MobiDB-lite"/>
    </source>
</evidence>
<dbReference type="EMBL" id="JBHTIT010000001">
    <property type="protein sequence ID" value="MFD0950603.1"/>
    <property type="molecule type" value="Genomic_DNA"/>
</dbReference>
<feature type="domain" description="PhoD-like phosphatase metallophosphatase" evidence="3">
    <location>
        <begin position="187"/>
        <end position="558"/>
    </location>
</feature>
<evidence type="ECO:0000259" key="4">
    <source>
        <dbReference type="Pfam" id="PF16655"/>
    </source>
</evidence>
<feature type="domain" description="Phospholipase D N-terminal" evidence="4">
    <location>
        <begin position="57"/>
        <end position="135"/>
    </location>
</feature>
<dbReference type="InterPro" id="IPR052900">
    <property type="entry name" value="Phospholipid_Metab_Enz"/>
</dbReference>